<feature type="region of interest" description="Disordered" evidence="10">
    <location>
        <begin position="84"/>
        <end position="193"/>
    </location>
</feature>
<dbReference type="InterPro" id="IPR036028">
    <property type="entry name" value="SH3-like_dom_sf"/>
</dbReference>
<feature type="compositionally biased region" description="Pro residues" evidence="10">
    <location>
        <begin position="339"/>
        <end position="348"/>
    </location>
</feature>
<dbReference type="GO" id="GO:0045121">
    <property type="term" value="C:membrane raft"/>
    <property type="evidence" value="ECO:0007669"/>
    <property type="project" value="UniProtKB-SubCell"/>
</dbReference>
<name>A0A6P5PHT2_MUSCR</name>
<feature type="region of interest" description="Disordered" evidence="10">
    <location>
        <begin position="363"/>
        <end position="384"/>
    </location>
</feature>
<dbReference type="GO" id="GO:0050852">
    <property type="term" value="P:T cell receptor signaling pathway"/>
    <property type="evidence" value="ECO:0007669"/>
    <property type="project" value="Ensembl"/>
</dbReference>
<dbReference type="GO" id="GO:0007229">
    <property type="term" value="P:integrin-mediated signaling pathway"/>
    <property type="evidence" value="ECO:0007669"/>
    <property type="project" value="InterPro"/>
</dbReference>
<dbReference type="SUPFAM" id="SSF50044">
    <property type="entry name" value="SH3-domain"/>
    <property type="match status" value="1"/>
</dbReference>
<organism evidence="12 13">
    <name type="scientific">Mus caroli</name>
    <name type="common">Ryukyu mouse</name>
    <name type="synonym">Ricefield mouse</name>
    <dbReference type="NCBI Taxonomy" id="10089"/>
    <lineage>
        <taxon>Eukaryota</taxon>
        <taxon>Metazoa</taxon>
        <taxon>Chordata</taxon>
        <taxon>Craniata</taxon>
        <taxon>Vertebrata</taxon>
        <taxon>Euteleostomi</taxon>
        <taxon>Mammalia</taxon>
        <taxon>Eutheria</taxon>
        <taxon>Euarchontoglires</taxon>
        <taxon>Glires</taxon>
        <taxon>Rodentia</taxon>
        <taxon>Myomorpha</taxon>
        <taxon>Muroidea</taxon>
        <taxon>Muridae</taxon>
        <taxon>Murinae</taxon>
        <taxon>Mus</taxon>
        <taxon>Mus</taxon>
    </lineage>
</organism>
<gene>
    <name evidence="13" type="primary">Fyb2</name>
</gene>
<keyword evidence="12" id="KW-1185">Reference proteome</keyword>
<evidence type="ECO:0000256" key="7">
    <source>
        <dbReference type="ARBA" id="ARBA00068977"/>
    </source>
</evidence>
<comment type="subcellular location">
    <subcellularLocation>
        <location evidence="1">Membrane raft</location>
    </subcellularLocation>
</comment>
<dbReference type="Proteomes" id="UP000515126">
    <property type="component" value="Chromosome 4"/>
</dbReference>
<dbReference type="GO" id="GO:0033627">
    <property type="term" value="P:cell adhesion mediated by integrin"/>
    <property type="evidence" value="ECO:0007669"/>
    <property type="project" value="Ensembl"/>
</dbReference>
<feature type="compositionally biased region" description="Polar residues" evidence="10">
    <location>
        <begin position="254"/>
        <end position="277"/>
    </location>
</feature>
<feature type="compositionally biased region" description="Basic and acidic residues" evidence="10">
    <location>
        <begin position="1"/>
        <end position="10"/>
    </location>
</feature>
<evidence type="ECO:0000256" key="3">
    <source>
        <dbReference type="ARBA" id="ARBA00022553"/>
    </source>
</evidence>
<feature type="region of interest" description="Disordered" evidence="10">
    <location>
        <begin position="530"/>
        <end position="556"/>
    </location>
</feature>
<evidence type="ECO:0000256" key="5">
    <source>
        <dbReference type="ARBA" id="ARBA00060088"/>
    </source>
</evidence>
<keyword evidence="4" id="KW-0472">Membrane</keyword>
<dbReference type="GO" id="GO:0001772">
    <property type="term" value="C:immunological synapse"/>
    <property type="evidence" value="ECO:0007669"/>
    <property type="project" value="Ensembl"/>
</dbReference>
<accession>A0A6P5PHT2</accession>
<dbReference type="Gene3D" id="2.30.30.40">
    <property type="entry name" value="SH3 Domains"/>
    <property type="match status" value="1"/>
</dbReference>
<feature type="compositionally biased region" description="Basic and acidic residues" evidence="10">
    <location>
        <begin position="438"/>
        <end position="466"/>
    </location>
</feature>
<dbReference type="GeneID" id="110292361"/>
<evidence type="ECO:0000256" key="4">
    <source>
        <dbReference type="ARBA" id="ARBA00023136"/>
    </source>
</evidence>
<feature type="region of interest" description="Disordered" evidence="10">
    <location>
        <begin position="318"/>
        <end position="351"/>
    </location>
</feature>
<feature type="domain" description="SH3" evidence="11">
    <location>
        <begin position="732"/>
        <end position="792"/>
    </location>
</feature>
<dbReference type="CTD" id="199920"/>
<proteinExistence type="predicted"/>
<dbReference type="PANTHER" id="PTHR16830:SF1">
    <property type="entry name" value="FYN-BINDING PROTEIN 2"/>
    <property type="match status" value="1"/>
</dbReference>
<dbReference type="InterPro" id="IPR043443">
    <property type="entry name" value="FYB1/2-like"/>
</dbReference>
<dbReference type="InterPro" id="IPR001452">
    <property type="entry name" value="SH3_domain"/>
</dbReference>
<feature type="compositionally biased region" description="Polar residues" evidence="10">
    <location>
        <begin position="127"/>
        <end position="145"/>
    </location>
</feature>
<sequence>MEARPPERGRSHSPGGAGEEPGLQLLRDRRSDCKLAGGGESIVGPRIQLWEAGIVSQSLPRRTTMEEEGIRNFKELRAKFQKFNAAPLPGPIRFPAGVSRKDDRGSTQPAQDLANRKCLSSHHHRTPSYSSTGVSQPLKNQTLKSAQRDELQKSSSSSGTPEKSTVCPERNFQKAAMPLDVTKSRAKTSNEEKGMTLSSFRYKLWNWEKVSSQRGEMSPALLLTNGGIKTFHLEGQKTMGLAQDKPEKSLKATGAQTLPPQSHSMAQRKSPVTSKASGVSLPPHSRKSTKSPGTEGSHRNSPCQPVYECELDSLVPEKPESRQCQLPKTKPLPSIETLGPPPPKPSKPPFVNLYAFHGLPATVTKTPKEETMKEGPLSPDSAELEEAHNYDTTISYLRHSGNSINLCAEEESAEATYEIEIEELQKPWRSFFLPELSPRPKDEENTMKEKESCESEALKPRKELHPNHPPKIVVYKETPGKTQMAGVHEDRRSVPAGNQEAMTDIMQNRLFPEDVTLTRHSQDKSGYVEALEVTKETPSPSTIRSSSSSEKTYDDVECSREDVRKWDFSSSFTSDSEENSEEMYEDIYKAKNDDPKTEVAGRTALRRLQQIFRKENVMFGMKKTKSKEIVSNGFSVSLPDLGPRSQDGSQDGIIYDDVDTREKEPNDEDKVKTWKTKFLIPKGKKWGKDSQGSKSFSPRHFFRTKKQKLEKNRMEKEEKLFRERFQYGKEILVINRAVACASNSRNGMFDLPITPGEQLEVIDTTEQNLVICRNSKGKYGYVLVEHLDFKHQG</sequence>
<feature type="compositionally biased region" description="Polar residues" evidence="10">
    <location>
        <begin position="290"/>
        <end position="303"/>
    </location>
</feature>
<dbReference type="Pfam" id="PF14603">
    <property type="entry name" value="hSH3"/>
    <property type="match status" value="1"/>
</dbReference>
<dbReference type="FunFam" id="2.30.30.40:FF:000220">
    <property type="entry name" value="FYN binding protein 2"/>
    <property type="match status" value="1"/>
</dbReference>
<reference evidence="13" key="1">
    <citation type="submission" date="2025-08" db="UniProtKB">
        <authorList>
            <consortium name="RefSeq"/>
        </authorList>
    </citation>
    <scope>IDENTIFICATION</scope>
</reference>
<evidence type="ECO:0000256" key="8">
    <source>
        <dbReference type="ARBA" id="ARBA00079345"/>
    </source>
</evidence>
<comment type="subunit">
    <text evidence="6">Interacts with SKAP1, LCK and FYN. The phosphorylated form interacts with LCP2.</text>
</comment>
<evidence type="ECO:0000256" key="9">
    <source>
        <dbReference type="PROSITE-ProRule" id="PRU00192"/>
    </source>
</evidence>
<feature type="region of interest" description="Disordered" evidence="10">
    <location>
        <begin position="432"/>
        <end position="494"/>
    </location>
</feature>
<dbReference type="RefSeq" id="XP_021015304.1">
    <property type="nucleotide sequence ID" value="XM_021159645.1"/>
</dbReference>
<evidence type="ECO:0000259" key="11">
    <source>
        <dbReference type="PROSITE" id="PS50002"/>
    </source>
</evidence>
<feature type="region of interest" description="Disordered" evidence="10">
    <location>
        <begin position="1"/>
        <end position="40"/>
    </location>
</feature>
<dbReference type="PANTHER" id="PTHR16830">
    <property type="entry name" value="SH2 CONTAINING ADAPTOR PRAM-1 RELATED"/>
    <property type="match status" value="1"/>
</dbReference>
<feature type="compositionally biased region" description="Low complexity" evidence="10">
    <location>
        <begin position="537"/>
        <end position="549"/>
    </location>
</feature>
<keyword evidence="3" id="KW-0597">Phosphoprotein</keyword>
<dbReference type="PROSITE" id="PS50002">
    <property type="entry name" value="SH3"/>
    <property type="match status" value="1"/>
</dbReference>
<dbReference type="InterPro" id="IPR029294">
    <property type="entry name" value="hSH3"/>
</dbReference>
<keyword evidence="2 9" id="KW-0728">SH3 domain</keyword>
<dbReference type="KEGG" id="mcal:110292361"/>
<evidence type="ECO:0000256" key="1">
    <source>
        <dbReference type="ARBA" id="ARBA00004285"/>
    </source>
</evidence>
<protein>
    <recommendedName>
        <fullName evidence="7">FYN-binding protein 2</fullName>
    </recommendedName>
    <alternativeName>
        <fullName evidence="8">Activation-dependent, raft-recruited ADAP-like phosphoprotein</fullName>
    </alternativeName>
</protein>
<evidence type="ECO:0000313" key="13">
    <source>
        <dbReference type="RefSeq" id="XP_021015304.1"/>
    </source>
</evidence>
<dbReference type="GO" id="GO:0072659">
    <property type="term" value="P:protein localization to plasma membrane"/>
    <property type="evidence" value="ECO:0007669"/>
    <property type="project" value="TreeGrafter"/>
</dbReference>
<comment type="function">
    <text evidence="5">Adapter protein that plays a role in T-cell receptor (TCR)-mediated activation of signaling pathways. Required for T-cell activation and integrin-mediated T-cell adhesion in response to TCR stimulation.</text>
</comment>
<evidence type="ECO:0000256" key="10">
    <source>
        <dbReference type="SAM" id="MobiDB-lite"/>
    </source>
</evidence>
<evidence type="ECO:0000256" key="6">
    <source>
        <dbReference type="ARBA" id="ARBA00062840"/>
    </source>
</evidence>
<feature type="region of interest" description="Disordered" evidence="10">
    <location>
        <begin position="235"/>
        <end position="304"/>
    </location>
</feature>
<dbReference type="AlphaFoldDB" id="A0A6P5PHT2"/>
<evidence type="ECO:0000256" key="2">
    <source>
        <dbReference type="ARBA" id="ARBA00022443"/>
    </source>
</evidence>
<evidence type="ECO:0000313" key="12">
    <source>
        <dbReference type="Proteomes" id="UP000515126"/>
    </source>
</evidence>